<proteinExistence type="predicted"/>
<dbReference type="EMBL" id="WPIN01000003">
    <property type="protein sequence ID" value="MVM29908.1"/>
    <property type="molecule type" value="Genomic_DNA"/>
</dbReference>
<accession>A0A7K1S8E4</accession>
<dbReference type="RefSeq" id="WP_157584171.1">
    <property type="nucleotide sequence ID" value="NZ_WPIN01000003.1"/>
</dbReference>
<dbReference type="AlphaFoldDB" id="A0A7K1S8E4"/>
<protein>
    <submittedName>
        <fullName evidence="1">Uncharacterized protein</fullName>
    </submittedName>
</protein>
<sequence length="67" mass="7494">MALKLVKFITDSDGPTRAVNINPEYVATVEADMAKPNQICHITLCTGHYYRILEPEVNASKRLVYGL</sequence>
<name>A0A7K1S8E4_9BACT</name>
<evidence type="ECO:0000313" key="1">
    <source>
        <dbReference type="EMBL" id="MVM29908.1"/>
    </source>
</evidence>
<reference evidence="1 2" key="1">
    <citation type="submission" date="2019-12" db="EMBL/GenBank/DDBJ databases">
        <title>Spirosoma sp. HMF4905 genome sequencing and assembly.</title>
        <authorList>
            <person name="Kang H."/>
            <person name="Cha I."/>
            <person name="Kim H."/>
            <person name="Joh K."/>
        </authorList>
    </citation>
    <scope>NUCLEOTIDE SEQUENCE [LARGE SCALE GENOMIC DNA]</scope>
    <source>
        <strain evidence="1 2">HMF4905</strain>
    </source>
</reference>
<dbReference type="Proteomes" id="UP000436006">
    <property type="component" value="Unassembled WGS sequence"/>
</dbReference>
<gene>
    <name evidence="1" type="ORF">GO755_07680</name>
</gene>
<keyword evidence="2" id="KW-1185">Reference proteome</keyword>
<evidence type="ECO:0000313" key="2">
    <source>
        <dbReference type="Proteomes" id="UP000436006"/>
    </source>
</evidence>
<organism evidence="1 2">
    <name type="scientific">Spirosoma arboris</name>
    <dbReference type="NCBI Taxonomy" id="2682092"/>
    <lineage>
        <taxon>Bacteria</taxon>
        <taxon>Pseudomonadati</taxon>
        <taxon>Bacteroidota</taxon>
        <taxon>Cytophagia</taxon>
        <taxon>Cytophagales</taxon>
        <taxon>Cytophagaceae</taxon>
        <taxon>Spirosoma</taxon>
    </lineage>
</organism>
<comment type="caution">
    <text evidence="1">The sequence shown here is derived from an EMBL/GenBank/DDBJ whole genome shotgun (WGS) entry which is preliminary data.</text>
</comment>